<dbReference type="InterPro" id="IPR050739">
    <property type="entry name" value="MFP"/>
</dbReference>
<evidence type="ECO:0000256" key="1">
    <source>
        <dbReference type="SAM" id="MobiDB-lite"/>
    </source>
</evidence>
<evidence type="ECO:0000256" key="2">
    <source>
        <dbReference type="SAM" id="Phobius"/>
    </source>
</evidence>
<gene>
    <name evidence="5" type="ORF">FHR20_002095</name>
</gene>
<comment type="caution">
    <text evidence="5">The sequence shown here is derived from an EMBL/GenBank/DDBJ whole genome shotgun (WGS) entry which is preliminary data.</text>
</comment>
<dbReference type="RefSeq" id="WP_167299570.1">
    <property type="nucleotide sequence ID" value="NZ_JAASQV010000002.1"/>
</dbReference>
<proteinExistence type="predicted"/>
<dbReference type="Proteomes" id="UP000564677">
    <property type="component" value="Unassembled WGS sequence"/>
</dbReference>
<evidence type="ECO:0000259" key="3">
    <source>
        <dbReference type="Pfam" id="PF25917"/>
    </source>
</evidence>
<evidence type="ECO:0000259" key="4">
    <source>
        <dbReference type="Pfam" id="PF25954"/>
    </source>
</evidence>
<evidence type="ECO:0000313" key="5">
    <source>
        <dbReference type="EMBL" id="NIJ65133.1"/>
    </source>
</evidence>
<dbReference type="InterPro" id="IPR058792">
    <property type="entry name" value="Beta-barrel_RND_2"/>
</dbReference>
<name>A0A7X5UZJ4_9SPHN</name>
<dbReference type="InterPro" id="IPR058625">
    <property type="entry name" value="MdtA-like_BSH"/>
</dbReference>
<feature type="domain" description="CusB-like beta-barrel" evidence="4">
    <location>
        <begin position="290"/>
        <end position="334"/>
    </location>
</feature>
<dbReference type="Gene3D" id="2.40.50.100">
    <property type="match status" value="1"/>
</dbReference>
<keyword evidence="2" id="KW-0472">Membrane</keyword>
<feature type="compositionally biased region" description="Low complexity" evidence="1">
    <location>
        <begin position="1"/>
        <end position="10"/>
    </location>
</feature>
<reference evidence="5 6" key="1">
    <citation type="submission" date="2020-03" db="EMBL/GenBank/DDBJ databases">
        <title>Genomic Encyclopedia of Type Strains, Phase IV (KMG-IV): sequencing the most valuable type-strain genomes for metagenomic binning, comparative biology and taxonomic classification.</title>
        <authorList>
            <person name="Goeker M."/>
        </authorList>
    </citation>
    <scope>NUCLEOTIDE SEQUENCE [LARGE SCALE GENOMIC DNA]</scope>
    <source>
        <strain evidence="5 6">DSM 4733</strain>
    </source>
</reference>
<dbReference type="PANTHER" id="PTHR30386:SF24">
    <property type="entry name" value="MULTIDRUG RESISTANCE EFFLUX PUMP"/>
    <property type="match status" value="1"/>
</dbReference>
<keyword evidence="2" id="KW-1133">Transmembrane helix</keyword>
<sequence length="387" mass="40167">MAEPTTPAIEAEAKPAPVPAAVPAPSEGADPPPTPEVAARRWVPPRLSWTAIAIAVLLVLAGIAAVLMAWQVWPFAGNVQSTENAYVRGQVTIISPQVSGYLTDVPVQDFATVKAGDVLATIDERIYRQRVDQAKANVASAQAALANNPQQAASKTAAYGSQEAAVASAQAQLAKAQADFGRIDALAKQGFITRRDRDAALAALRTAQSAVAQAQAARTVASEDIRSVTVNKGGLVAAVDAARAALHLAEIDLANTVIRAPVAGQLGEIGGRRGQYVTAGTQLMALVPQTLWVTANFKEAQTAKIRPGAKASFRVDALGGAKLNGTVEQLAPAAGSEFAVIRSDNATGNFVKIPQRIAVRIRIDPGQPAAARLRPGMSVEASVEVGH</sequence>
<feature type="region of interest" description="Disordered" evidence="1">
    <location>
        <begin position="1"/>
        <end position="36"/>
    </location>
</feature>
<feature type="domain" description="Multidrug resistance protein MdtA-like barrel-sandwich hybrid" evidence="3">
    <location>
        <begin position="94"/>
        <end position="287"/>
    </location>
</feature>
<organism evidence="5 6">
    <name type="scientific">Sphingomonas leidyi</name>
    <dbReference type="NCBI Taxonomy" id="68569"/>
    <lineage>
        <taxon>Bacteria</taxon>
        <taxon>Pseudomonadati</taxon>
        <taxon>Pseudomonadota</taxon>
        <taxon>Alphaproteobacteria</taxon>
        <taxon>Sphingomonadales</taxon>
        <taxon>Sphingomonadaceae</taxon>
        <taxon>Sphingomonas</taxon>
    </lineage>
</organism>
<dbReference type="Gene3D" id="2.40.30.170">
    <property type="match status" value="1"/>
</dbReference>
<dbReference type="EMBL" id="JAASQV010000002">
    <property type="protein sequence ID" value="NIJ65133.1"/>
    <property type="molecule type" value="Genomic_DNA"/>
</dbReference>
<feature type="transmembrane region" description="Helical" evidence="2">
    <location>
        <begin position="49"/>
        <end position="73"/>
    </location>
</feature>
<keyword evidence="6" id="KW-1185">Reference proteome</keyword>
<dbReference type="AlphaFoldDB" id="A0A7X5UZJ4"/>
<evidence type="ECO:0000313" key="6">
    <source>
        <dbReference type="Proteomes" id="UP000564677"/>
    </source>
</evidence>
<protein>
    <submittedName>
        <fullName evidence="5">Multidrug resistance efflux pump</fullName>
    </submittedName>
</protein>
<keyword evidence="2" id="KW-0812">Transmembrane</keyword>
<dbReference type="Pfam" id="PF25917">
    <property type="entry name" value="BSH_RND"/>
    <property type="match status" value="1"/>
</dbReference>
<dbReference type="Gene3D" id="1.10.287.470">
    <property type="entry name" value="Helix hairpin bin"/>
    <property type="match status" value="2"/>
</dbReference>
<dbReference type="PANTHER" id="PTHR30386">
    <property type="entry name" value="MEMBRANE FUSION SUBUNIT OF EMRAB-TOLC MULTIDRUG EFFLUX PUMP"/>
    <property type="match status" value="1"/>
</dbReference>
<dbReference type="SUPFAM" id="SSF111369">
    <property type="entry name" value="HlyD-like secretion proteins"/>
    <property type="match status" value="3"/>
</dbReference>
<accession>A0A7X5UZJ4</accession>
<dbReference type="Pfam" id="PF25954">
    <property type="entry name" value="Beta-barrel_RND_2"/>
    <property type="match status" value="1"/>
</dbReference>